<name>A0A0F9U684_9ZZZZ</name>
<sequence length="83" mass="9598">MTWRDQPPSERAMNRVARQELASWQTFETGECVKVQQYNPLDPPAPAVVERVTKSQFCNVVHLLFADGSRRRLAACRVKRGRR</sequence>
<accession>A0A0F9U684</accession>
<evidence type="ECO:0000313" key="1">
    <source>
        <dbReference type="EMBL" id="KKN56776.1"/>
    </source>
</evidence>
<organism evidence="1">
    <name type="scientific">marine sediment metagenome</name>
    <dbReference type="NCBI Taxonomy" id="412755"/>
    <lineage>
        <taxon>unclassified sequences</taxon>
        <taxon>metagenomes</taxon>
        <taxon>ecological metagenomes</taxon>
    </lineage>
</organism>
<comment type="caution">
    <text evidence="1">The sequence shown here is derived from an EMBL/GenBank/DDBJ whole genome shotgun (WGS) entry which is preliminary data.</text>
</comment>
<protein>
    <submittedName>
        <fullName evidence="1">Uncharacterized protein</fullName>
    </submittedName>
</protein>
<gene>
    <name evidence="1" type="ORF">LCGC14_0568620</name>
</gene>
<dbReference type="EMBL" id="LAZR01000831">
    <property type="protein sequence ID" value="KKN56776.1"/>
    <property type="molecule type" value="Genomic_DNA"/>
</dbReference>
<dbReference type="AlphaFoldDB" id="A0A0F9U684"/>
<reference evidence="1" key="1">
    <citation type="journal article" date="2015" name="Nature">
        <title>Complex archaea that bridge the gap between prokaryotes and eukaryotes.</title>
        <authorList>
            <person name="Spang A."/>
            <person name="Saw J.H."/>
            <person name="Jorgensen S.L."/>
            <person name="Zaremba-Niedzwiedzka K."/>
            <person name="Martijn J."/>
            <person name="Lind A.E."/>
            <person name="van Eijk R."/>
            <person name="Schleper C."/>
            <person name="Guy L."/>
            <person name="Ettema T.J."/>
        </authorList>
    </citation>
    <scope>NUCLEOTIDE SEQUENCE</scope>
</reference>
<proteinExistence type="predicted"/>